<evidence type="ECO:0000313" key="2">
    <source>
        <dbReference type="Proteomes" id="UP001301769"/>
    </source>
</evidence>
<sequence>QRELRKTTVIAAHDNHEAAVSLWDSQLEWDVRIDWRPEDPVNGCSWKVHHDILCRESAYFKHRLPAKNTQGGYVALDCSVHDRQALAMALKFMYDKTYEGGTIDFSNGAGKGHNVPDGEAIRKNVVMYISGASVACSSLMKLAVDRIDEITFTILDNNLFSWEFCQSNDLFKFQHPLTIALILLYDQKERQ</sequence>
<comment type="caution">
    <text evidence="1">The sequence shown here is derived from an EMBL/GenBank/DDBJ whole genome shotgun (WGS) entry which is preliminary data.</text>
</comment>
<keyword evidence="2" id="KW-1185">Reference proteome</keyword>
<organism evidence="1 2">
    <name type="scientific">Rhypophila decipiens</name>
    <dbReference type="NCBI Taxonomy" id="261697"/>
    <lineage>
        <taxon>Eukaryota</taxon>
        <taxon>Fungi</taxon>
        <taxon>Dikarya</taxon>
        <taxon>Ascomycota</taxon>
        <taxon>Pezizomycotina</taxon>
        <taxon>Sordariomycetes</taxon>
        <taxon>Sordariomycetidae</taxon>
        <taxon>Sordariales</taxon>
        <taxon>Naviculisporaceae</taxon>
        <taxon>Rhypophila</taxon>
    </lineage>
</organism>
<accession>A0AAN7BBA8</accession>
<reference evidence="1" key="2">
    <citation type="submission" date="2023-05" db="EMBL/GenBank/DDBJ databases">
        <authorList>
            <consortium name="Lawrence Berkeley National Laboratory"/>
            <person name="Steindorff A."/>
            <person name="Hensen N."/>
            <person name="Bonometti L."/>
            <person name="Westerberg I."/>
            <person name="Brannstrom I.O."/>
            <person name="Guillou S."/>
            <person name="Cros-Aarteil S."/>
            <person name="Calhoun S."/>
            <person name="Haridas S."/>
            <person name="Kuo A."/>
            <person name="Mondo S."/>
            <person name="Pangilinan J."/>
            <person name="Riley R."/>
            <person name="Labutti K."/>
            <person name="Andreopoulos B."/>
            <person name="Lipzen A."/>
            <person name="Chen C."/>
            <person name="Yanf M."/>
            <person name="Daum C."/>
            <person name="Ng V."/>
            <person name="Clum A."/>
            <person name="Ohm R."/>
            <person name="Martin F."/>
            <person name="Silar P."/>
            <person name="Natvig D."/>
            <person name="Lalanne C."/>
            <person name="Gautier V."/>
            <person name="Ament-Velasquez S.L."/>
            <person name="Kruys A."/>
            <person name="Hutchinson M.I."/>
            <person name="Powell A.J."/>
            <person name="Barry K."/>
            <person name="Miller A.N."/>
            <person name="Grigoriev I.V."/>
            <person name="Debuchy R."/>
            <person name="Gladieux P."/>
            <person name="Thoren M.H."/>
            <person name="Johannesson H."/>
        </authorList>
    </citation>
    <scope>NUCLEOTIDE SEQUENCE</scope>
    <source>
        <strain evidence="1">PSN293</strain>
    </source>
</reference>
<dbReference type="Proteomes" id="UP001301769">
    <property type="component" value="Unassembled WGS sequence"/>
</dbReference>
<dbReference type="EMBL" id="MU858063">
    <property type="protein sequence ID" value="KAK4217012.1"/>
    <property type="molecule type" value="Genomic_DNA"/>
</dbReference>
<gene>
    <name evidence="1" type="ORF">QBC37DRAFT_270873</name>
</gene>
<feature type="non-terminal residue" evidence="1">
    <location>
        <position position="1"/>
    </location>
</feature>
<proteinExistence type="predicted"/>
<evidence type="ECO:0008006" key="3">
    <source>
        <dbReference type="Google" id="ProtNLM"/>
    </source>
</evidence>
<name>A0AAN7BBA8_9PEZI</name>
<protein>
    <recommendedName>
        <fullName evidence="3">BTB domain-containing protein</fullName>
    </recommendedName>
</protein>
<dbReference type="Gene3D" id="3.30.710.10">
    <property type="entry name" value="Potassium Channel Kv1.1, Chain A"/>
    <property type="match status" value="1"/>
</dbReference>
<evidence type="ECO:0000313" key="1">
    <source>
        <dbReference type="EMBL" id="KAK4217012.1"/>
    </source>
</evidence>
<reference evidence="1" key="1">
    <citation type="journal article" date="2023" name="Mol. Phylogenet. Evol.">
        <title>Genome-scale phylogeny and comparative genomics of the fungal order Sordariales.</title>
        <authorList>
            <person name="Hensen N."/>
            <person name="Bonometti L."/>
            <person name="Westerberg I."/>
            <person name="Brannstrom I.O."/>
            <person name="Guillou S."/>
            <person name="Cros-Aarteil S."/>
            <person name="Calhoun S."/>
            <person name="Haridas S."/>
            <person name="Kuo A."/>
            <person name="Mondo S."/>
            <person name="Pangilinan J."/>
            <person name="Riley R."/>
            <person name="LaButti K."/>
            <person name="Andreopoulos B."/>
            <person name="Lipzen A."/>
            <person name="Chen C."/>
            <person name="Yan M."/>
            <person name="Daum C."/>
            <person name="Ng V."/>
            <person name="Clum A."/>
            <person name="Steindorff A."/>
            <person name="Ohm R.A."/>
            <person name="Martin F."/>
            <person name="Silar P."/>
            <person name="Natvig D.O."/>
            <person name="Lalanne C."/>
            <person name="Gautier V."/>
            <person name="Ament-Velasquez S.L."/>
            <person name="Kruys A."/>
            <person name="Hutchinson M.I."/>
            <person name="Powell A.J."/>
            <person name="Barry K."/>
            <person name="Miller A.N."/>
            <person name="Grigoriev I.V."/>
            <person name="Debuchy R."/>
            <person name="Gladieux P."/>
            <person name="Hiltunen Thoren M."/>
            <person name="Johannesson H."/>
        </authorList>
    </citation>
    <scope>NUCLEOTIDE SEQUENCE</scope>
    <source>
        <strain evidence="1">PSN293</strain>
    </source>
</reference>
<dbReference type="AlphaFoldDB" id="A0AAN7BBA8"/>
<dbReference type="InterPro" id="IPR011333">
    <property type="entry name" value="SKP1/BTB/POZ_sf"/>
</dbReference>
<feature type="non-terminal residue" evidence="1">
    <location>
        <position position="191"/>
    </location>
</feature>